<proteinExistence type="predicted"/>
<sequence length="151" mass="16419">MSLSLTCSLVRVNVSPVSSSAYSGVQVKCVAMAKTPHDLPIQVRGKGQKEQSLETFSTVSRRAIATQLAIASLAATINVLPEPAEARVLNPEIKRKIFEKLKMLREKVGLSKHDTENEEKTSSPAVEKEKPLPQLPLSPLPVQTSTSFGRN</sequence>
<dbReference type="EMBL" id="JAUIZM010000004">
    <property type="protein sequence ID" value="KAK1387003.1"/>
    <property type="molecule type" value="Genomic_DNA"/>
</dbReference>
<evidence type="ECO:0000256" key="1">
    <source>
        <dbReference type="SAM" id="MobiDB-lite"/>
    </source>
</evidence>
<organism evidence="2 3">
    <name type="scientific">Heracleum sosnowskyi</name>
    <dbReference type="NCBI Taxonomy" id="360622"/>
    <lineage>
        <taxon>Eukaryota</taxon>
        <taxon>Viridiplantae</taxon>
        <taxon>Streptophyta</taxon>
        <taxon>Embryophyta</taxon>
        <taxon>Tracheophyta</taxon>
        <taxon>Spermatophyta</taxon>
        <taxon>Magnoliopsida</taxon>
        <taxon>eudicotyledons</taxon>
        <taxon>Gunneridae</taxon>
        <taxon>Pentapetalae</taxon>
        <taxon>asterids</taxon>
        <taxon>campanulids</taxon>
        <taxon>Apiales</taxon>
        <taxon>Apiaceae</taxon>
        <taxon>Apioideae</taxon>
        <taxon>apioid superclade</taxon>
        <taxon>Tordylieae</taxon>
        <taxon>Tordyliinae</taxon>
        <taxon>Heracleum</taxon>
    </lineage>
</organism>
<feature type="compositionally biased region" description="Basic and acidic residues" evidence="1">
    <location>
        <begin position="108"/>
        <end position="131"/>
    </location>
</feature>
<evidence type="ECO:0000313" key="2">
    <source>
        <dbReference type="EMBL" id="KAK1387003.1"/>
    </source>
</evidence>
<feature type="region of interest" description="Disordered" evidence="1">
    <location>
        <begin position="108"/>
        <end position="151"/>
    </location>
</feature>
<gene>
    <name evidence="2" type="ORF">POM88_015181</name>
</gene>
<dbReference type="AlphaFoldDB" id="A0AAD8MX71"/>
<comment type="caution">
    <text evidence="2">The sequence shown here is derived from an EMBL/GenBank/DDBJ whole genome shotgun (WGS) entry which is preliminary data.</text>
</comment>
<dbReference type="Proteomes" id="UP001237642">
    <property type="component" value="Unassembled WGS sequence"/>
</dbReference>
<keyword evidence="3" id="KW-1185">Reference proteome</keyword>
<reference evidence="2" key="2">
    <citation type="submission" date="2023-05" db="EMBL/GenBank/DDBJ databases">
        <authorList>
            <person name="Schelkunov M.I."/>
        </authorList>
    </citation>
    <scope>NUCLEOTIDE SEQUENCE</scope>
    <source>
        <strain evidence="2">Hsosn_3</strain>
        <tissue evidence="2">Leaf</tissue>
    </source>
</reference>
<feature type="compositionally biased region" description="Low complexity" evidence="1">
    <location>
        <begin position="140"/>
        <end position="151"/>
    </location>
</feature>
<evidence type="ECO:0000313" key="3">
    <source>
        <dbReference type="Proteomes" id="UP001237642"/>
    </source>
</evidence>
<accession>A0AAD8MX71</accession>
<name>A0AAD8MX71_9APIA</name>
<reference evidence="2" key="1">
    <citation type="submission" date="2023-02" db="EMBL/GenBank/DDBJ databases">
        <title>Genome of toxic invasive species Heracleum sosnowskyi carries increased number of genes despite the absence of recent whole-genome duplications.</title>
        <authorList>
            <person name="Schelkunov M."/>
            <person name="Shtratnikova V."/>
            <person name="Makarenko M."/>
            <person name="Klepikova A."/>
            <person name="Omelchenko D."/>
            <person name="Novikova G."/>
            <person name="Obukhova E."/>
            <person name="Bogdanov V."/>
            <person name="Penin A."/>
            <person name="Logacheva M."/>
        </authorList>
    </citation>
    <scope>NUCLEOTIDE SEQUENCE</scope>
    <source>
        <strain evidence="2">Hsosn_3</strain>
        <tissue evidence="2">Leaf</tissue>
    </source>
</reference>
<protein>
    <submittedName>
        <fullName evidence="2">Uncharacterized protein</fullName>
    </submittedName>
</protein>